<evidence type="ECO:0000256" key="4">
    <source>
        <dbReference type="ARBA" id="ARBA00022840"/>
    </source>
</evidence>
<dbReference type="Gene3D" id="3.40.50.300">
    <property type="entry name" value="P-loop containing nucleotide triphosphate hydrolases"/>
    <property type="match status" value="2"/>
</dbReference>
<gene>
    <name evidence="7" type="ORF">GCM10010439_21740</name>
</gene>
<dbReference type="PROSITE" id="PS50893">
    <property type="entry name" value="ABC_TRANSPORTER_2"/>
    <property type="match status" value="2"/>
</dbReference>
<proteinExistence type="inferred from homology"/>
<evidence type="ECO:0000313" key="7">
    <source>
        <dbReference type="EMBL" id="GAA2724338.1"/>
    </source>
</evidence>
<dbReference type="Proteomes" id="UP001501842">
    <property type="component" value="Unassembled WGS sequence"/>
</dbReference>
<dbReference type="Pfam" id="PF00005">
    <property type="entry name" value="ABC_tran"/>
    <property type="match status" value="2"/>
</dbReference>
<dbReference type="EMBL" id="BAAATZ010000007">
    <property type="protein sequence ID" value="GAA2724338.1"/>
    <property type="molecule type" value="Genomic_DNA"/>
</dbReference>
<sequence length="586" mass="62629">MNEPLLNVEGLSVRFPETRAVRDVSFTLDRGECLAVVGESGSGKSVTARSLVGLAGDRAEVTARRLEFAGLDLASLDEKAWRRVRGGRIGLVLQDALVSLDPLRTAGAEIAEALRTHTKVPRDQVGERVRELLVRAGVPEPEVRAGQYPHQLSGGLRQRALIASAIAAGPELVIADEPTTALDVTVQAQILALIEELKKDGTAVLLISHDLAVVSRLADRIAVMYGGTVVEHGPARQVLDDPRHPYTRALIAAVPEPSGRGSLLSLPAHEGKEPDPDGCPYAARCVLADDRCRTSLPALAPREAGTRCWHPVSGPITRERRPQAEASPVRDGDTPLLEVREVSKSYRGRPAVSGVSLSLLPGESLGIVGESGSGKTTLARIVLGLVSPDEGSVSFAGVPWSALPERRRRPLRHRVQAIVQDPLGSFDPRHPVSRVLDEALALTGHERGPRRRARAAELLALVGLSPAVLPRSPSSLSGGQRQRIAIARALASEPELLVCDEPVSALDVSVQAQILDLLTGLRARLGLALLFISHDLGVVHHVSDRVAVMKDGRVVETGEVTALFQSPSHPYTKELFASLPALHRVS</sequence>
<dbReference type="InterPro" id="IPR027417">
    <property type="entry name" value="P-loop_NTPase"/>
</dbReference>
<dbReference type="SUPFAM" id="SSF52540">
    <property type="entry name" value="P-loop containing nucleoside triphosphate hydrolases"/>
    <property type="match status" value="2"/>
</dbReference>
<feature type="region of interest" description="Disordered" evidence="5">
    <location>
        <begin position="311"/>
        <end position="331"/>
    </location>
</feature>
<keyword evidence="2" id="KW-0813">Transport</keyword>
<protein>
    <submittedName>
        <fullName evidence="7">ABC transporter ATP-binding protein</fullName>
    </submittedName>
</protein>
<reference evidence="7 8" key="1">
    <citation type="journal article" date="2019" name="Int. J. Syst. Evol. Microbiol.">
        <title>The Global Catalogue of Microorganisms (GCM) 10K type strain sequencing project: providing services to taxonomists for standard genome sequencing and annotation.</title>
        <authorList>
            <consortium name="The Broad Institute Genomics Platform"/>
            <consortium name="The Broad Institute Genome Sequencing Center for Infectious Disease"/>
            <person name="Wu L."/>
            <person name="Ma J."/>
        </authorList>
    </citation>
    <scope>NUCLEOTIDE SEQUENCE [LARGE SCALE GENOMIC DNA]</scope>
    <source>
        <strain evidence="7 8">JCM 8201</strain>
    </source>
</reference>
<dbReference type="SMART" id="SM00382">
    <property type="entry name" value="AAA"/>
    <property type="match status" value="2"/>
</dbReference>
<evidence type="ECO:0000259" key="6">
    <source>
        <dbReference type="PROSITE" id="PS50893"/>
    </source>
</evidence>
<dbReference type="InterPro" id="IPR050319">
    <property type="entry name" value="ABC_transp_ATP-bind"/>
</dbReference>
<feature type="compositionally biased region" description="Basic and acidic residues" evidence="5">
    <location>
        <begin position="317"/>
        <end position="331"/>
    </location>
</feature>
<evidence type="ECO:0000256" key="2">
    <source>
        <dbReference type="ARBA" id="ARBA00022448"/>
    </source>
</evidence>
<feature type="domain" description="ABC transporter" evidence="6">
    <location>
        <begin position="337"/>
        <end position="576"/>
    </location>
</feature>
<evidence type="ECO:0000256" key="5">
    <source>
        <dbReference type="SAM" id="MobiDB-lite"/>
    </source>
</evidence>
<keyword evidence="8" id="KW-1185">Reference proteome</keyword>
<evidence type="ECO:0000313" key="8">
    <source>
        <dbReference type="Proteomes" id="UP001501842"/>
    </source>
</evidence>
<organism evidence="7 8">
    <name type="scientific">Actinocorallia aurantiaca</name>
    <dbReference type="NCBI Taxonomy" id="46204"/>
    <lineage>
        <taxon>Bacteria</taxon>
        <taxon>Bacillati</taxon>
        <taxon>Actinomycetota</taxon>
        <taxon>Actinomycetes</taxon>
        <taxon>Streptosporangiales</taxon>
        <taxon>Thermomonosporaceae</taxon>
        <taxon>Actinocorallia</taxon>
    </lineage>
</organism>
<accession>A0ABN3U4T3</accession>
<keyword evidence="4 7" id="KW-0067">ATP-binding</keyword>
<dbReference type="GO" id="GO:0005524">
    <property type="term" value="F:ATP binding"/>
    <property type="evidence" value="ECO:0007669"/>
    <property type="project" value="UniProtKB-KW"/>
</dbReference>
<dbReference type="RefSeq" id="WP_344450171.1">
    <property type="nucleotide sequence ID" value="NZ_BAAATZ010000007.1"/>
</dbReference>
<dbReference type="InterPro" id="IPR013563">
    <property type="entry name" value="Oligopep_ABC_C"/>
</dbReference>
<dbReference type="PANTHER" id="PTHR43776">
    <property type="entry name" value="TRANSPORT ATP-BINDING PROTEIN"/>
    <property type="match status" value="1"/>
</dbReference>
<dbReference type="InterPro" id="IPR003439">
    <property type="entry name" value="ABC_transporter-like_ATP-bd"/>
</dbReference>
<dbReference type="NCBIfam" id="TIGR01727">
    <property type="entry name" value="oligo_HPY"/>
    <property type="match status" value="1"/>
</dbReference>
<evidence type="ECO:0000256" key="3">
    <source>
        <dbReference type="ARBA" id="ARBA00022741"/>
    </source>
</evidence>
<dbReference type="PROSITE" id="PS00211">
    <property type="entry name" value="ABC_TRANSPORTER_1"/>
    <property type="match status" value="1"/>
</dbReference>
<comment type="caution">
    <text evidence="7">The sequence shown here is derived from an EMBL/GenBank/DDBJ whole genome shotgun (WGS) entry which is preliminary data.</text>
</comment>
<feature type="domain" description="ABC transporter" evidence="6">
    <location>
        <begin position="6"/>
        <end position="251"/>
    </location>
</feature>
<dbReference type="NCBIfam" id="NF007739">
    <property type="entry name" value="PRK10419.1"/>
    <property type="match status" value="2"/>
</dbReference>
<comment type="similarity">
    <text evidence="1">Belongs to the ABC transporter superfamily.</text>
</comment>
<dbReference type="CDD" id="cd03257">
    <property type="entry name" value="ABC_NikE_OppD_transporters"/>
    <property type="match status" value="2"/>
</dbReference>
<dbReference type="Pfam" id="PF08352">
    <property type="entry name" value="oligo_HPY"/>
    <property type="match status" value="2"/>
</dbReference>
<keyword evidence="3" id="KW-0547">Nucleotide-binding</keyword>
<name>A0ABN3U4T3_9ACTN</name>
<dbReference type="PANTHER" id="PTHR43776:SF7">
    <property type="entry name" value="D,D-DIPEPTIDE TRANSPORT ATP-BINDING PROTEIN DDPF-RELATED"/>
    <property type="match status" value="1"/>
</dbReference>
<dbReference type="NCBIfam" id="NF008453">
    <property type="entry name" value="PRK11308.1"/>
    <property type="match status" value="2"/>
</dbReference>
<dbReference type="InterPro" id="IPR003593">
    <property type="entry name" value="AAA+_ATPase"/>
</dbReference>
<dbReference type="InterPro" id="IPR017871">
    <property type="entry name" value="ABC_transporter-like_CS"/>
</dbReference>
<evidence type="ECO:0000256" key="1">
    <source>
        <dbReference type="ARBA" id="ARBA00005417"/>
    </source>
</evidence>